<name>A0A4R1BI64_9ACTN</name>
<evidence type="ECO:0000256" key="10">
    <source>
        <dbReference type="ARBA" id="ARBA00022840"/>
    </source>
</evidence>
<dbReference type="InterPro" id="IPR016188">
    <property type="entry name" value="PurM-like_N"/>
</dbReference>
<evidence type="ECO:0000256" key="11">
    <source>
        <dbReference type="ARBA" id="ARBA00031908"/>
    </source>
</evidence>
<comment type="similarity">
    <text evidence="3 15">Belongs to the AIR synthase family.</text>
</comment>
<dbReference type="CDD" id="cd02196">
    <property type="entry name" value="PurM"/>
    <property type="match status" value="1"/>
</dbReference>
<sequence length="345" mass="35705">MRFAGGEVAVGSYEEAGVSIDAGNRAAALMRAAVESTHGPGVVPLPGGFAGLYRLSGYREPVLASTVDGVGTKVLVADELGRYTSLGADIVNHCANDVLATGARPLIFLDYVASGRLIPEVVAGIVSGAAEACRELGVALVGGETAEMPDLYGSALDVVGACLGVCERGELVTGELVRAGDAVLGLASSGLHTNGYTLARRVLADAGVGYGDTWRGLGRTVGEEYLEPHRAYVRQIEALRREVEVRGMAHVTGGGLVENLPRALGGLGARLRAGSWEEPPVFAMIRELGGIPEDEMRRVFNLGVGFCVVVGAAEAGRALKILHGTGCKAWHIGEVVENGGTVEFA</sequence>
<evidence type="ECO:0000259" key="17">
    <source>
        <dbReference type="Pfam" id="PF02769"/>
    </source>
</evidence>
<dbReference type="NCBIfam" id="TIGR00878">
    <property type="entry name" value="purM"/>
    <property type="match status" value="1"/>
</dbReference>
<dbReference type="Proteomes" id="UP000295244">
    <property type="component" value="Unassembled WGS sequence"/>
</dbReference>
<keyword evidence="10 15" id="KW-0067">ATP-binding</keyword>
<dbReference type="Pfam" id="PF02769">
    <property type="entry name" value="AIRS_C"/>
    <property type="match status" value="1"/>
</dbReference>
<dbReference type="PANTHER" id="PTHR10520">
    <property type="entry name" value="TRIFUNCTIONAL PURINE BIOSYNTHETIC PROTEIN ADENOSINE-3-RELATED"/>
    <property type="match status" value="1"/>
</dbReference>
<dbReference type="GO" id="GO:0005524">
    <property type="term" value="F:ATP binding"/>
    <property type="evidence" value="ECO:0007669"/>
    <property type="project" value="UniProtKB-KW"/>
</dbReference>
<comment type="caution">
    <text evidence="18">The sequence shown here is derived from an EMBL/GenBank/DDBJ whole genome shotgun (WGS) entry which is preliminary data.</text>
</comment>
<dbReference type="EMBL" id="SKBU01000015">
    <property type="protein sequence ID" value="TCJ16924.1"/>
    <property type="molecule type" value="Genomic_DNA"/>
</dbReference>
<organism evidence="18 19">
    <name type="scientific">Rubrobacter taiwanensis</name>
    <dbReference type="NCBI Taxonomy" id="185139"/>
    <lineage>
        <taxon>Bacteria</taxon>
        <taxon>Bacillati</taxon>
        <taxon>Actinomycetota</taxon>
        <taxon>Rubrobacteria</taxon>
        <taxon>Rubrobacterales</taxon>
        <taxon>Rubrobacteraceae</taxon>
        <taxon>Rubrobacter</taxon>
    </lineage>
</organism>
<dbReference type="InterPro" id="IPR004733">
    <property type="entry name" value="PurM_cligase"/>
</dbReference>
<evidence type="ECO:0000256" key="1">
    <source>
        <dbReference type="ARBA" id="ARBA00004496"/>
    </source>
</evidence>
<dbReference type="EC" id="6.3.3.1" evidence="4 15"/>
<dbReference type="GO" id="GO:0004637">
    <property type="term" value="F:phosphoribosylamine-glycine ligase activity"/>
    <property type="evidence" value="ECO:0007669"/>
    <property type="project" value="TreeGrafter"/>
</dbReference>
<comment type="subcellular location">
    <subcellularLocation>
        <location evidence="1 15">Cytoplasm</location>
    </subcellularLocation>
</comment>
<dbReference type="GO" id="GO:0046084">
    <property type="term" value="P:adenine biosynthetic process"/>
    <property type="evidence" value="ECO:0007669"/>
    <property type="project" value="TreeGrafter"/>
</dbReference>
<dbReference type="Gene3D" id="3.30.1330.10">
    <property type="entry name" value="PurM-like, N-terminal domain"/>
    <property type="match status" value="1"/>
</dbReference>
<evidence type="ECO:0000256" key="12">
    <source>
        <dbReference type="ARBA" id="ARBA00032931"/>
    </source>
</evidence>
<feature type="domain" description="PurM-like C-terminal" evidence="17">
    <location>
        <begin position="178"/>
        <end position="340"/>
    </location>
</feature>
<dbReference type="OrthoDB" id="9777881at2"/>
<dbReference type="GO" id="GO:0006189">
    <property type="term" value="P:'de novo' IMP biosynthetic process"/>
    <property type="evidence" value="ECO:0007669"/>
    <property type="project" value="UniProtKB-UniRule"/>
</dbReference>
<evidence type="ECO:0000256" key="13">
    <source>
        <dbReference type="ARBA" id="ARBA00033093"/>
    </source>
</evidence>
<comment type="catalytic activity">
    <reaction evidence="14 15">
        <text>2-formamido-N(1)-(5-O-phospho-beta-D-ribosyl)acetamidine + ATP = 5-amino-1-(5-phospho-beta-D-ribosyl)imidazole + ADP + phosphate + H(+)</text>
        <dbReference type="Rhea" id="RHEA:23032"/>
        <dbReference type="ChEBI" id="CHEBI:15378"/>
        <dbReference type="ChEBI" id="CHEBI:30616"/>
        <dbReference type="ChEBI" id="CHEBI:43474"/>
        <dbReference type="ChEBI" id="CHEBI:137981"/>
        <dbReference type="ChEBI" id="CHEBI:147287"/>
        <dbReference type="ChEBI" id="CHEBI:456216"/>
        <dbReference type="EC" id="6.3.3.1"/>
    </reaction>
</comment>
<dbReference type="InterPro" id="IPR036921">
    <property type="entry name" value="PurM-like_N_sf"/>
</dbReference>
<reference evidence="18 19" key="1">
    <citation type="submission" date="2019-03" db="EMBL/GenBank/DDBJ databases">
        <title>Whole genome sequence of a novel Rubrobacter taiwanensis strain, isolated from Yellowstone National Park.</title>
        <authorList>
            <person name="Freed S."/>
            <person name="Ramaley R.F."/>
            <person name="Kyndt J.A."/>
        </authorList>
    </citation>
    <scope>NUCLEOTIDE SEQUENCE [LARGE SCALE GENOMIC DNA]</scope>
    <source>
        <strain evidence="18 19">Yellowstone</strain>
    </source>
</reference>
<keyword evidence="19" id="KW-1185">Reference proteome</keyword>
<dbReference type="Pfam" id="PF00586">
    <property type="entry name" value="AIRS"/>
    <property type="match status" value="1"/>
</dbReference>
<dbReference type="GO" id="GO:0005829">
    <property type="term" value="C:cytosol"/>
    <property type="evidence" value="ECO:0007669"/>
    <property type="project" value="TreeGrafter"/>
</dbReference>
<dbReference type="AlphaFoldDB" id="A0A4R1BI64"/>
<evidence type="ECO:0000259" key="16">
    <source>
        <dbReference type="Pfam" id="PF00586"/>
    </source>
</evidence>
<comment type="pathway">
    <text evidence="2 15">Purine metabolism; IMP biosynthesis via de novo pathway; 5-amino-1-(5-phospho-D-ribosyl)imidazole from N(2)-formyl-N(1)-(5-phospho-D-ribosyl)glycinamide: step 2/2.</text>
</comment>
<evidence type="ECO:0000256" key="3">
    <source>
        <dbReference type="ARBA" id="ARBA00010280"/>
    </source>
</evidence>
<feature type="domain" description="PurM-like N-terminal" evidence="16">
    <location>
        <begin position="61"/>
        <end position="165"/>
    </location>
</feature>
<dbReference type="HAMAP" id="MF_00741">
    <property type="entry name" value="AIRS"/>
    <property type="match status" value="1"/>
</dbReference>
<protein>
    <recommendedName>
        <fullName evidence="5 15">Phosphoribosylformylglycinamidine cyclo-ligase</fullName>
        <ecNumber evidence="4 15">6.3.3.1</ecNumber>
    </recommendedName>
    <alternativeName>
        <fullName evidence="12 15">AIR synthase</fullName>
    </alternativeName>
    <alternativeName>
        <fullName evidence="13 15">AIRS</fullName>
    </alternativeName>
    <alternativeName>
        <fullName evidence="11 15">Phosphoribosyl-aminoimidazole synthetase</fullName>
    </alternativeName>
</protein>
<keyword evidence="6 15" id="KW-0963">Cytoplasm</keyword>
<evidence type="ECO:0000256" key="14">
    <source>
        <dbReference type="ARBA" id="ARBA00049057"/>
    </source>
</evidence>
<dbReference type="UniPathway" id="UPA00074">
    <property type="reaction ID" value="UER00129"/>
</dbReference>
<dbReference type="FunFam" id="3.90.650.10:FF:000011">
    <property type="entry name" value="Phosphoribosylformylglycinamidine cyclo-ligase"/>
    <property type="match status" value="1"/>
</dbReference>
<keyword evidence="9 15" id="KW-0658">Purine biosynthesis</keyword>
<keyword evidence="7 15" id="KW-0436">Ligase</keyword>
<dbReference type="Gene3D" id="3.90.650.10">
    <property type="entry name" value="PurM-like C-terminal domain"/>
    <property type="match status" value="1"/>
</dbReference>
<dbReference type="GO" id="GO:0004641">
    <property type="term" value="F:phosphoribosylformylglycinamidine cyclo-ligase activity"/>
    <property type="evidence" value="ECO:0007669"/>
    <property type="project" value="UniProtKB-UniRule"/>
</dbReference>
<evidence type="ECO:0000313" key="19">
    <source>
        <dbReference type="Proteomes" id="UP000295244"/>
    </source>
</evidence>
<accession>A0A4R1BI64</accession>
<evidence type="ECO:0000256" key="4">
    <source>
        <dbReference type="ARBA" id="ARBA00013047"/>
    </source>
</evidence>
<evidence type="ECO:0000256" key="2">
    <source>
        <dbReference type="ARBA" id="ARBA00004686"/>
    </source>
</evidence>
<evidence type="ECO:0000256" key="15">
    <source>
        <dbReference type="HAMAP-Rule" id="MF_00741"/>
    </source>
</evidence>
<dbReference type="InterPro" id="IPR010918">
    <property type="entry name" value="PurM-like_C_dom"/>
</dbReference>
<evidence type="ECO:0000256" key="7">
    <source>
        <dbReference type="ARBA" id="ARBA00022598"/>
    </source>
</evidence>
<keyword evidence="8 15" id="KW-0547">Nucleotide-binding</keyword>
<dbReference type="PANTHER" id="PTHR10520:SF12">
    <property type="entry name" value="TRIFUNCTIONAL PURINE BIOSYNTHETIC PROTEIN ADENOSINE-3"/>
    <property type="match status" value="1"/>
</dbReference>
<evidence type="ECO:0000256" key="9">
    <source>
        <dbReference type="ARBA" id="ARBA00022755"/>
    </source>
</evidence>
<dbReference type="SUPFAM" id="SSF55326">
    <property type="entry name" value="PurM N-terminal domain-like"/>
    <property type="match status" value="1"/>
</dbReference>
<evidence type="ECO:0000256" key="5">
    <source>
        <dbReference type="ARBA" id="ARBA00020367"/>
    </source>
</evidence>
<gene>
    <name evidence="15" type="primary">purM</name>
    <name evidence="18" type="ORF">E0L93_09525</name>
</gene>
<proteinExistence type="inferred from homology"/>
<dbReference type="InterPro" id="IPR036676">
    <property type="entry name" value="PurM-like_C_sf"/>
</dbReference>
<evidence type="ECO:0000313" key="18">
    <source>
        <dbReference type="EMBL" id="TCJ16924.1"/>
    </source>
</evidence>
<evidence type="ECO:0000256" key="8">
    <source>
        <dbReference type="ARBA" id="ARBA00022741"/>
    </source>
</evidence>
<dbReference type="SUPFAM" id="SSF56042">
    <property type="entry name" value="PurM C-terminal domain-like"/>
    <property type="match status" value="1"/>
</dbReference>
<evidence type="ECO:0000256" key="6">
    <source>
        <dbReference type="ARBA" id="ARBA00022490"/>
    </source>
</evidence>